<protein>
    <submittedName>
        <fullName evidence="2">Prophage pi2 protein 07</fullName>
    </submittedName>
</protein>
<sequence length="108" mass="12693">MQELEVSLSIPIPSEMVLISKIELKQLKDTALAGVYWTMKDLEKRTGKKQTWLKENILYQPRFKKQLDLEHGGFVYYPKNQGEKWTFQASKMADFLDKNFKKIHSKAV</sequence>
<dbReference type="EMBL" id="BJWI01000021">
    <property type="protein sequence ID" value="GEM02016.1"/>
    <property type="molecule type" value="Genomic_DNA"/>
</dbReference>
<gene>
    <name evidence="1" type="ORF">HHA03_15480</name>
    <name evidence="2" type="ORF">SAMN05421839_12521</name>
</gene>
<evidence type="ECO:0000313" key="3">
    <source>
        <dbReference type="Proteomes" id="UP000242243"/>
    </source>
</evidence>
<keyword evidence="4" id="KW-1185">Reference proteome</keyword>
<dbReference type="STRING" id="306540.SAMN05421839_12521"/>
<dbReference type="RefSeq" id="WP_089832586.1">
    <property type="nucleotide sequence ID" value="NZ_BJWI01000021.1"/>
</dbReference>
<evidence type="ECO:0000313" key="2">
    <source>
        <dbReference type="EMBL" id="SFP50659.1"/>
    </source>
</evidence>
<dbReference type="Proteomes" id="UP000321547">
    <property type="component" value="Unassembled WGS sequence"/>
</dbReference>
<evidence type="ECO:0000313" key="4">
    <source>
        <dbReference type="Proteomes" id="UP000321547"/>
    </source>
</evidence>
<dbReference type="EMBL" id="FOXC01000025">
    <property type="protein sequence ID" value="SFP50659.1"/>
    <property type="molecule type" value="Genomic_DNA"/>
</dbReference>
<proteinExistence type="predicted"/>
<name>A0A1I5QWL1_9BACI</name>
<dbReference type="InterPro" id="IPR008489">
    <property type="entry name" value="DUF771"/>
</dbReference>
<dbReference type="Proteomes" id="UP000242243">
    <property type="component" value="Unassembled WGS sequence"/>
</dbReference>
<reference evidence="2 3" key="1">
    <citation type="submission" date="2016-10" db="EMBL/GenBank/DDBJ databases">
        <authorList>
            <person name="de Groot N.N."/>
        </authorList>
    </citation>
    <scope>NUCLEOTIDE SEQUENCE [LARGE SCALE GENOMIC DNA]</scope>
    <source>
        <strain evidence="2 3">DSM 17073</strain>
    </source>
</reference>
<accession>A0A1I5QWL1</accession>
<reference evidence="1 4" key="2">
    <citation type="submission" date="2019-07" db="EMBL/GenBank/DDBJ databases">
        <title>Whole genome shotgun sequence of Halolactibacillus halophilus NBRC 100868.</title>
        <authorList>
            <person name="Hosoyama A."/>
            <person name="Uohara A."/>
            <person name="Ohji S."/>
            <person name="Ichikawa N."/>
        </authorList>
    </citation>
    <scope>NUCLEOTIDE SEQUENCE [LARGE SCALE GENOMIC DNA]</scope>
    <source>
        <strain evidence="1 4">NBRC 100868</strain>
    </source>
</reference>
<evidence type="ECO:0000313" key="1">
    <source>
        <dbReference type="EMBL" id="GEM02016.1"/>
    </source>
</evidence>
<organism evidence="2 3">
    <name type="scientific">Halolactibacillus halophilus</name>
    <dbReference type="NCBI Taxonomy" id="306540"/>
    <lineage>
        <taxon>Bacteria</taxon>
        <taxon>Bacillati</taxon>
        <taxon>Bacillota</taxon>
        <taxon>Bacilli</taxon>
        <taxon>Bacillales</taxon>
        <taxon>Bacillaceae</taxon>
        <taxon>Halolactibacillus</taxon>
    </lineage>
</organism>
<dbReference type="AlphaFoldDB" id="A0A1I5QWL1"/>
<dbReference type="Pfam" id="PF05595">
    <property type="entry name" value="DUF771"/>
    <property type="match status" value="1"/>
</dbReference>
<dbReference type="OrthoDB" id="2187161at2"/>